<comment type="caution">
    <text evidence="1">The sequence shown here is derived from an EMBL/GenBank/DDBJ whole genome shotgun (WGS) entry which is preliminary data.</text>
</comment>
<dbReference type="Proteomes" id="UP001054945">
    <property type="component" value="Unassembled WGS sequence"/>
</dbReference>
<sequence>MVTKRISDKSQYVHPSLKLHHARTNFCNRLLCNKYLQLLILCLRTTEAPRKFGDFRTENHILAVKSCVKRWIGITRCVVRNPGSCDSTVNRLLLLHMFSEVNNPSYYLQ</sequence>
<organism evidence="1 2">
    <name type="scientific">Caerostris extrusa</name>
    <name type="common">Bark spider</name>
    <name type="synonym">Caerostris bankana</name>
    <dbReference type="NCBI Taxonomy" id="172846"/>
    <lineage>
        <taxon>Eukaryota</taxon>
        <taxon>Metazoa</taxon>
        <taxon>Ecdysozoa</taxon>
        <taxon>Arthropoda</taxon>
        <taxon>Chelicerata</taxon>
        <taxon>Arachnida</taxon>
        <taxon>Araneae</taxon>
        <taxon>Araneomorphae</taxon>
        <taxon>Entelegynae</taxon>
        <taxon>Araneoidea</taxon>
        <taxon>Araneidae</taxon>
        <taxon>Caerostris</taxon>
    </lineage>
</organism>
<proteinExistence type="predicted"/>
<protein>
    <submittedName>
        <fullName evidence="1">Uncharacterized protein</fullName>
    </submittedName>
</protein>
<name>A0AAV4XB45_CAEEX</name>
<evidence type="ECO:0000313" key="2">
    <source>
        <dbReference type="Proteomes" id="UP001054945"/>
    </source>
</evidence>
<gene>
    <name evidence="1" type="ORF">CEXT_740871</name>
</gene>
<keyword evidence="2" id="KW-1185">Reference proteome</keyword>
<dbReference type="EMBL" id="BPLR01017522">
    <property type="protein sequence ID" value="GIY92320.1"/>
    <property type="molecule type" value="Genomic_DNA"/>
</dbReference>
<reference evidence="1 2" key="1">
    <citation type="submission" date="2021-06" db="EMBL/GenBank/DDBJ databases">
        <title>Caerostris extrusa draft genome.</title>
        <authorList>
            <person name="Kono N."/>
            <person name="Arakawa K."/>
        </authorList>
    </citation>
    <scope>NUCLEOTIDE SEQUENCE [LARGE SCALE GENOMIC DNA]</scope>
</reference>
<accession>A0AAV4XB45</accession>
<dbReference type="AlphaFoldDB" id="A0AAV4XB45"/>
<evidence type="ECO:0000313" key="1">
    <source>
        <dbReference type="EMBL" id="GIY92320.1"/>
    </source>
</evidence>